<accession>A0A392TFN2</accession>
<protein>
    <submittedName>
        <fullName evidence="1">Uncharacterized protein</fullName>
    </submittedName>
</protein>
<keyword evidence="2" id="KW-1185">Reference proteome</keyword>
<reference evidence="1 2" key="1">
    <citation type="journal article" date="2018" name="Front. Plant Sci.">
        <title>Red Clover (Trifolium pratense) and Zigzag Clover (T. medium) - A Picture of Genomic Similarities and Differences.</title>
        <authorList>
            <person name="Dluhosova J."/>
            <person name="Istvanek J."/>
            <person name="Nedelnik J."/>
            <person name="Repkova J."/>
        </authorList>
    </citation>
    <scope>NUCLEOTIDE SEQUENCE [LARGE SCALE GENOMIC DNA]</scope>
    <source>
        <strain evidence="2">cv. 10/8</strain>
        <tissue evidence="1">Leaf</tissue>
    </source>
</reference>
<evidence type="ECO:0000313" key="1">
    <source>
        <dbReference type="EMBL" id="MCI59921.1"/>
    </source>
</evidence>
<feature type="non-terminal residue" evidence="1">
    <location>
        <position position="1"/>
    </location>
</feature>
<dbReference type="Proteomes" id="UP000265520">
    <property type="component" value="Unassembled WGS sequence"/>
</dbReference>
<organism evidence="1 2">
    <name type="scientific">Trifolium medium</name>
    <dbReference type="NCBI Taxonomy" id="97028"/>
    <lineage>
        <taxon>Eukaryota</taxon>
        <taxon>Viridiplantae</taxon>
        <taxon>Streptophyta</taxon>
        <taxon>Embryophyta</taxon>
        <taxon>Tracheophyta</taxon>
        <taxon>Spermatophyta</taxon>
        <taxon>Magnoliopsida</taxon>
        <taxon>eudicotyledons</taxon>
        <taxon>Gunneridae</taxon>
        <taxon>Pentapetalae</taxon>
        <taxon>rosids</taxon>
        <taxon>fabids</taxon>
        <taxon>Fabales</taxon>
        <taxon>Fabaceae</taxon>
        <taxon>Papilionoideae</taxon>
        <taxon>50 kb inversion clade</taxon>
        <taxon>NPAAA clade</taxon>
        <taxon>Hologalegina</taxon>
        <taxon>IRL clade</taxon>
        <taxon>Trifolieae</taxon>
        <taxon>Trifolium</taxon>
    </lineage>
</organism>
<evidence type="ECO:0000313" key="2">
    <source>
        <dbReference type="Proteomes" id="UP000265520"/>
    </source>
</evidence>
<dbReference type="AlphaFoldDB" id="A0A392TFN2"/>
<sequence>IKVLVDDSNAVRYYGRMGEEMESPPQLNKSVVLQHLPKMISHCKEGET</sequence>
<dbReference type="EMBL" id="LXQA010572078">
    <property type="protein sequence ID" value="MCI59921.1"/>
    <property type="molecule type" value="Genomic_DNA"/>
</dbReference>
<proteinExistence type="predicted"/>
<name>A0A392TFN2_9FABA</name>
<comment type="caution">
    <text evidence="1">The sequence shown here is derived from an EMBL/GenBank/DDBJ whole genome shotgun (WGS) entry which is preliminary data.</text>
</comment>